<sequence length="289" mass="32341">MTERTVFNGIVSSGFVFDLSEDRRQATLRTLSTATEPIVKFRSVTKRTAARFAVGQPGECSSIFRVWANKGKLDVYASIRTWKDLAKFSFHQSGRYIFHLSSVEHPGAEWVKRPDPENRRVSAWDRPEPFVPGWTHLMTFMVPTEDVRPNAGAGWEAPNKVRWIAKPERIDTVTEFRVLIGEAGHPLLDIGPADYLIDAGIIDGFVLPNGRLVLITMHVTVLDEVGRGLLSDLRDRCIEDAQRDGFDLNPELGPRVACQTVLQDDRHALWDISPAFAPPPDQEAQAPAS</sequence>
<gene>
    <name evidence="1" type="ORF">GCM10023217_14990</name>
</gene>
<evidence type="ECO:0000313" key="1">
    <source>
        <dbReference type="EMBL" id="GAA4746351.1"/>
    </source>
</evidence>
<dbReference type="Proteomes" id="UP001500822">
    <property type="component" value="Unassembled WGS sequence"/>
</dbReference>
<dbReference type="EMBL" id="BAABIE010000005">
    <property type="protein sequence ID" value="GAA4746351.1"/>
    <property type="molecule type" value="Genomic_DNA"/>
</dbReference>
<evidence type="ECO:0000313" key="2">
    <source>
        <dbReference type="Proteomes" id="UP001500822"/>
    </source>
</evidence>
<protein>
    <submittedName>
        <fullName evidence="1">Uncharacterized protein</fullName>
    </submittedName>
</protein>
<dbReference type="RefSeq" id="WP_345313005.1">
    <property type="nucleotide sequence ID" value="NZ_BAABIE010000005.1"/>
</dbReference>
<reference evidence="2" key="1">
    <citation type="journal article" date="2019" name="Int. J. Syst. Evol. Microbiol.">
        <title>The Global Catalogue of Microorganisms (GCM) 10K type strain sequencing project: providing services to taxonomists for standard genome sequencing and annotation.</title>
        <authorList>
            <consortium name="The Broad Institute Genomics Platform"/>
            <consortium name="The Broad Institute Genome Sequencing Center for Infectious Disease"/>
            <person name="Wu L."/>
            <person name="Ma J."/>
        </authorList>
    </citation>
    <scope>NUCLEOTIDE SEQUENCE [LARGE SCALE GENOMIC DNA]</scope>
    <source>
        <strain evidence="2">JCM 18077</strain>
    </source>
</reference>
<name>A0ABP8Z4M8_9ACTN</name>
<comment type="caution">
    <text evidence="1">The sequence shown here is derived from an EMBL/GenBank/DDBJ whole genome shotgun (WGS) entry which is preliminary data.</text>
</comment>
<proteinExistence type="predicted"/>
<accession>A0ABP8Z4M8</accession>
<organism evidence="1 2">
    <name type="scientific">Gordonia alkaliphila</name>
    <dbReference type="NCBI Taxonomy" id="1053547"/>
    <lineage>
        <taxon>Bacteria</taxon>
        <taxon>Bacillati</taxon>
        <taxon>Actinomycetota</taxon>
        <taxon>Actinomycetes</taxon>
        <taxon>Mycobacteriales</taxon>
        <taxon>Gordoniaceae</taxon>
        <taxon>Gordonia</taxon>
    </lineage>
</organism>
<keyword evidence="2" id="KW-1185">Reference proteome</keyword>